<keyword evidence="2" id="KW-0813">Transport</keyword>
<evidence type="ECO:0000313" key="7">
    <source>
        <dbReference type="Proteomes" id="UP000623250"/>
    </source>
</evidence>
<evidence type="ECO:0000313" key="6">
    <source>
        <dbReference type="EMBL" id="MBJ7543573.1"/>
    </source>
</evidence>
<name>A0A8I1GAL4_9HYPH</name>
<protein>
    <submittedName>
        <fullName evidence="6">Nitrate/sulfonate/bicarbonate ABC transporter ATP-binding protein</fullName>
    </submittedName>
</protein>
<comment type="similarity">
    <text evidence="1">Belongs to the ABC transporter superfamily.</text>
</comment>
<evidence type="ECO:0000256" key="2">
    <source>
        <dbReference type="ARBA" id="ARBA00022448"/>
    </source>
</evidence>
<dbReference type="InterPro" id="IPR018632">
    <property type="entry name" value="AAA-associated_dom_C"/>
</dbReference>
<comment type="caution">
    <text evidence="6">The sequence shown here is derived from an EMBL/GenBank/DDBJ whole genome shotgun (WGS) entry which is preliminary data.</text>
</comment>
<dbReference type="Pfam" id="PF00005">
    <property type="entry name" value="ABC_tran"/>
    <property type="match status" value="1"/>
</dbReference>
<dbReference type="PROSITE" id="PS00211">
    <property type="entry name" value="ABC_TRANSPORTER_1"/>
    <property type="match status" value="1"/>
</dbReference>
<dbReference type="InterPro" id="IPR003593">
    <property type="entry name" value="AAA+_ATPase"/>
</dbReference>
<dbReference type="RefSeq" id="WP_037234565.1">
    <property type="nucleotide sequence ID" value="NZ_JAEMUK010000015.1"/>
</dbReference>
<dbReference type="CDD" id="cd03293">
    <property type="entry name" value="ABC_NrtD_SsuB_transporters"/>
    <property type="match status" value="1"/>
</dbReference>
<evidence type="ECO:0000256" key="4">
    <source>
        <dbReference type="ARBA" id="ARBA00022840"/>
    </source>
</evidence>
<feature type="domain" description="ABC transporter" evidence="5">
    <location>
        <begin position="15"/>
        <end position="250"/>
    </location>
</feature>
<dbReference type="PANTHER" id="PTHR42788">
    <property type="entry name" value="TAURINE IMPORT ATP-BINDING PROTEIN-RELATED"/>
    <property type="match status" value="1"/>
</dbReference>
<keyword evidence="7" id="KW-1185">Reference proteome</keyword>
<organism evidence="6 7">
    <name type="scientific">Rhodomicrobium udaipurense</name>
    <dbReference type="NCBI Taxonomy" id="1202716"/>
    <lineage>
        <taxon>Bacteria</taxon>
        <taxon>Pseudomonadati</taxon>
        <taxon>Pseudomonadota</taxon>
        <taxon>Alphaproteobacteria</taxon>
        <taxon>Hyphomicrobiales</taxon>
        <taxon>Hyphomicrobiaceae</taxon>
        <taxon>Rhodomicrobium</taxon>
    </lineage>
</organism>
<reference evidence="6 7" key="1">
    <citation type="submission" date="2020-12" db="EMBL/GenBank/DDBJ databases">
        <title>Revised draft genomes of Rhodomicrobium vannielii ATCC 17100 and Rhodomicrobium udaipurense JA643.</title>
        <authorList>
            <person name="Conners E.M."/>
            <person name="Davenport E.J."/>
            <person name="Bose A."/>
        </authorList>
    </citation>
    <scope>NUCLEOTIDE SEQUENCE [LARGE SCALE GENOMIC DNA]</scope>
    <source>
        <strain evidence="6 7">JA643</strain>
    </source>
</reference>
<evidence type="ECO:0000256" key="3">
    <source>
        <dbReference type="ARBA" id="ARBA00022741"/>
    </source>
</evidence>
<accession>A0A8I1GAL4</accession>
<sequence length="441" mass="48427">MGVVTPRSNGRTPLVAVQNVRHFYKRGTSSNLVVLENVNLSLYNGEIVALLGRSGSGKSTLLRIISGLLTPSEGEVSVEGKRVDGPADGLAMVFQSFALFPWLTVQENVEIGLEAQGVRAEERKKRALAAIDLIGLDGFESAYPKELSGGMRQRVGLARALVVDPKVLLMDEPFSALDVLTAETLRTDLLDLWVEARMPIKSILLVTHNIEEAVLMSDRILVFSSNPGRVIAEIKVNLPQPRNRVDPAFRAMVDDIYARMTAKPTATPARGEGIFPGTGINMSLPDVSTNTLAGLLETLAEPPFNGRADLPPLAERAQMEVDELFPAAETLQLLRFAELAEGDLKITDAGRRFVDAGVDERKAQFAQHLLAYVPLVAHIRRILEERSSRRASIIRFQDELEDNMPEDDAERTLHTVINWARYAEVLAYDGETGMISLDNPA</sequence>
<proteinExistence type="inferred from homology"/>
<gene>
    <name evidence="6" type="ORF">JDN41_08380</name>
</gene>
<dbReference type="Pfam" id="PF09821">
    <property type="entry name" value="AAA_assoc_C"/>
    <property type="match status" value="1"/>
</dbReference>
<dbReference type="PANTHER" id="PTHR42788:SF13">
    <property type="entry name" value="ALIPHATIC SULFONATES IMPORT ATP-BINDING PROTEIN SSUB"/>
    <property type="match status" value="1"/>
</dbReference>
<dbReference type="SUPFAM" id="SSF52540">
    <property type="entry name" value="P-loop containing nucleoside triphosphate hydrolases"/>
    <property type="match status" value="1"/>
</dbReference>
<keyword evidence="4 6" id="KW-0067">ATP-binding</keyword>
<dbReference type="EMBL" id="JAEMUK010000015">
    <property type="protein sequence ID" value="MBJ7543573.1"/>
    <property type="molecule type" value="Genomic_DNA"/>
</dbReference>
<dbReference type="GO" id="GO:0016887">
    <property type="term" value="F:ATP hydrolysis activity"/>
    <property type="evidence" value="ECO:0007669"/>
    <property type="project" value="InterPro"/>
</dbReference>
<dbReference type="Gene3D" id="3.40.50.300">
    <property type="entry name" value="P-loop containing nucleotide triphosphate hydrolases"/>
    <property type="match status" value="1"/>
</dbReference>
<dbReference type="InterPro" id="IPR017871">
    <property type="entry name" value="ABC_transporter-like_CS"/>
</dbReference>
<dbReference type="InterPro" id="IPR003439">
    <property type="entry name" value="ABC_transporter-like_ATP-bd"/>
</dbReference>
<evidence type="ECO:0000259" key="5">
    <source>
        <dbReference type="PROSITE" id="PS50893"/>
    </source>
</evidence>
<dbReference type="Proteomes" id="UP000623250">
    <property type="component" value="Unassembled WGS sequence"/>
</dbReference>
<dbReference type="AlphaFoldDB" id="A0A8I1GAL4"/>
<dbReference type="GO" id="GO:0005524">
    <property type="term" value="F:ATP binding"/>
    <property type="evidence" value="ECO:0007669"/>
    <property type="project" value="UniProtKB-KW"/>
</dbReference>
<dbReference type="PROSITE" id="PS50893">
    <property type="entry name" value="ABC_TRANSPORTER_2"/>
    <property type="match status" value="1"/>
</dbReference>
<keyword evidence="3" id="KW-0547">Nucleotide-binding</keyword>
<dbReference type="InterPro" id="IPR050166">
    <property type="entry name" value="ABC_transporter_ATP-bind"/>
</dbReference>
<dbReference type="SMART" id="SM00382">
    <property type="entry name" value="AAA"/>
    <property type="match status" value="1"/>
</dbReference>
<dbReference type="InterPro" id="IPR027417">
    <property type="entry name" value="P-loop_NTPase"/>
</dbReference>
<evidence type="ECO:0000256" key="1">
    <source>
        <dbReference type="ARBA" id="ARBA00005417"/>
    </source>
</evidence>